<evidence type="ECO:0000313" key="2">
    <source>
        <dbReference type="EMBL" id="SFI86027.1"/>
    </source>
</evidence>
<sequence>MNTIHTPNNPPRPTSPHLAPTSRGDLKIDLAPPSPSLRGRGRTGAQPDTTNNPPPRPPKKGDLNTTHDHPTQHLIQAAHVARITGDPDATLALLLSCSRCFP</sequence>
<dbReference type="EMBL" id="FOQG01000014">
    <property type="protein sequence ID" value="SFI86027.1"/>
    <property type="molecule type" value="Genomic_DNA"/>
</dbReference>
<evidence type="ECO:0000256" key="1">
    <source>
        <dbReference type="SAM" id="MobiDB-lite"/>
    </source>
</evidence>
<keyword evidence="3" id="KW-1185">Reference proteome</keyword>
<organism evidence="2 3">
    <name type="scientific">Nocardioides psychrotolerans</name>
    <dbReference type="NCBI Taxonomy" id="1005945"/>
    <lineage>
        <taxon>Bacteria</taxon>
        <taxon>Bacillati</taxon>
        <taxon>Actinomycetota</taxon>
        <taxon>Actinomycetes</taxon>
        <taxon>Propionibacteriales</taxon>
        <taxon>Nocardioidaceae</taxon>
        <taxon>Nocardioides</taxon>
    </lineage>
</organism>
<reference evidence="2 3" key="1">
    <citation type="submission" date="2016-10" db="EMBL/GenBank/DDBJ databases">
        <authorList>
            <person name="de Groot N.N."/>
        </authorList>
    </citation>
    <scope>NUCLEOTIDE SEQUENCE [LARGE SCALE GENOMIC DNA]</scope>
    <source>
        <strain evidence="2 3">CGMCC 1.11156</strain>
    </source>
</reference>
<protein>
    <submittedName>
        <fullName evidence="2">Uncharacterized protein</fullName>
    </submittedName>
</protein>
<dbReference type="Proteomes" id="UP000198649">
    <property type="component" value="Unassembled WGS sequence"/>
</dbReference>
<name>A0A1I3LMU3_9ACTN</name>
<dbReference type="AlphaFoldDB" id="A0A1I3LMU3"/>
<dbReference type="STRING" id="1005945.SAMN05216561_11432"/>
<feature type="region of interest" description="Disordered" evidence="1">
    <location>
        <begin position="1"/>
        <end position="70"/>
    </location>
</feature>
<proteinExistence type="predicted"/>
<gene>
    <name evidence="2" type="ORF">SAMN05216561_11432</name>
</gene>
<accession>A0A1I3LMU3</accession>
<feature type="compositionally biased region" description="Basic and acidic residues" evidence="1">
    <location>
        <begin position="59"/>
        <end position="70"/>
    </location>
</feature>
<evidence type="ECO:0000313" key="3">
    <source>
        <dbReference type="Proteomes" id="UP000198649"/>
    </source>
</evidence>